<sequence>MDTIIQQFGEKIKDNSEEFLKNILLSDKEDISDFINTLRKDFDELGKELCKYIIEVIDEVIKESPERKKNWKIVRKKKRKLITEFGEVEFERRYYKSKFNKEYEHLADKKLGIDKYQRIDTGLEAKIVDLSIDKSYAKVGEEVVNNLTITGQTVMNKIRKLGKIENDKLSNPKAKRKIDYLYIEADEDHVSLQNGKNAVPRLVYVHEGIIKENGRNKLKNSYSFSGMYNKSEDLWLEIMDYIEDNYDFDSIKQIYIAGDGALWIKEGLKWLPKSKQILDRYHLNKYVLRATGHAQKLRFDLWQGINNLDKVQIKEIFSELISQAEKESKKKAIRQSRSYIYNNWAGIVNYYKDENAIGCSAEGHVSHILSDRLSSRPMGWSEVGVDQMARLRSFKFNGGTEYELKEIILEKARKEQKEEKIVKIESKVVKNNLKKKFAEPSNNIPSINKGVRTGLFKAVKSLL</sequence>
<protein>
    <submittedName>
        <fullName evidence="2">Uncharacterized protein UPF0236</fullName>
    </submittedName>
</protein>
<evidence type="ECO:0000313" key="2">
    <source>
        <dbReference type="EMBL" id="TDX42887.1"/>
    </source>
</evidence>
<reference evidence="2 3" key="1">
    <citation type="submission" date="2019-03" db="EMBL/GenBank/DDBJ databases">
        <title>Subsurface microbial communities from deep shales in Ohio and West Virginia, USA.</title>
        <authorList>
            <person name="Wrighton K."/>
        </authorList>
    </citation>
    <scope>NUCLEOTIDE SEQUENCE [LARGE SCALE GENOMIC DNA]</scope>
    <source>
        <strain evidence="2 3">MSL 6dP</strain>
    </source>
</reference>
<dbReference type="Pfam" id="PF06782">
    <property type="entry name" value="UPF0236"/>
    <property type="match status" value="1"/>
</dbReference>
<organism evidence="2 3">
    <name type="scientific">Orenia marismortui</name>
    <dbReference type="NCBI Taxonomy" id="46469"/>
    <lineage>
        <taxon>Bacteria</taxon>
        <taxon>Bacillati</taxon>
        <taxon>Bacillota</taxon>
        <taxon>Clostridia</taxon>
        <taxon>Halanaerobiales</taxon>
        <taxon>Halobacteroidaceae</taxon>
        <taxon>Orenia</taxon>
    </lineage>
</organism>
<accession>A0A4R8GMW3</accession>
<comment type="caution">
    <text evidence="2">The sequence shown here is derived from an EMBL/GenBank/DDBJ whole genome shotgun (WGS) entry which is preliminary data.</text>
</comment>
<dbReference type="Proteomes" id="UP000295832">
    <property type="component" value="Unassembled WGS sequence"/>
</dbReference>
<dbReference type="STRING" id="926561.GCA_000379025_01180"/>
<comment type="similarity">
    <text evidence="1">Belongs to the UPF0236 family.</text>
</comment>
<dbReference type="InterPro" id="IPR009620">
    <property type="entry name" value="UPF0236"/>
</dbReference>
<gene>
    <name evidence="2" type="ORF">C7959_1761</name>
</gene>
<keyword evidence="3" id="KW-1185">Reference proteome</keyword>
<evidence type="ECO:0000313" key="3">
    <source>
        <dbReference type="Proteomes" id="UP000295832"/>
    </source>
</evidence>
<name>A0A4R8GMW3_9FIRM</name>
<proteinExistence type="inferred from homology"/>
<dbReference type="NCBIfam" id="NF033529">
    <property type="entry name" value="transpos_ISLre2"/>
    <property type="match status" value="1"/>
</dbReference>
<evidence type="ECO:0000256" key="1">
    <source>
        <dbReference type="ARBA" id="ARBA00006539"/>
    </source>
</evidence>
<dbReference type="RefSeq" id="WP_134119310.1">
    <property type="nucleotide sequence ID" value="NZ_SOEG01000076.1"/>
</dbReference>
<dbReference type="AlphaFoldDB" id="A0A4R8GMW3"/>
<dbReference type="EMBL" id="SOEG01000076">
    <property type="protein sequence ID" value="TDX42887.1"/>
    <property type="molecule type" value="Genomic_DNA"/>
</dbReference>